<dbReference type="AlphaFoldDB" id="B1ZN46"/>
<keyword evidence="7" id="KW-1185">Reference proteome</keyword>
<dbReference type="InterPro" id="IPR052720">
    <property type="entry name" value="Glycosyl_hydrolase_97"/>
</dbReference>
<dbReference type="InterPro" id="IPR029486">
    <property type="entry name" value="GH97_N"/>
</dbReference>
<protein>
    <submittedName>
        <fullName evidence="6">Alpha-glucosidase, putative</fullName>
    </submittedName>
</protein>
<evidence type="ECO:0000259" key="5">
    <source>
        <dbReference type="Pfam" id="PF14509"/>
    </source>
</evidence>
<reference evidence="6 7" key="1">
    <citation type="journal article" date="2011" name="J. Bacteriol.">
        <title>Genome sequence of the verrucomicrobium Opitutus terrae PB90-1, an abundant inhabitant of rice paddy soil ecosystems.</title>
        <authorList>
            <person name="van Passel M.W."/>
            <person name="Kant R."/>
            <person name="Palva A."/>
            <person name="Copeland A."/>
            <person name="Lucas S."/>
            <person name="Lapidus A."/>
            <person name="Glavina del Rio T."/>
            <person name="Pitluck S."/>
            <person name="Goltsman E."/>
            <person name="Clum A."/>
            <person name="Sun H."/>
            <person name="Schmutz J."/>
            <person name="Larimer F.W."/>
            <person name="Land M.L."/>
            <person name="Hauser L."/>
            <person name="Kyrpides N."/>
            <person name="Mikhailova N."/>
            <person name="Richardson P.P."/>
            <person name="Janssen P.H."/>
            <person name="de Vos W.M."/>
            <person name="Smidt H."/>
        </authorList>
    </citation>
    <scope>NUCLEOTIDE SEQUENCE [LARGE SCALE GENOMIC DNA]</scope>
    <source>
        <strain evidence="7">DSM 11246 / JCM 15787 / PB90-1</strain>
    </source>
</reference>
<keyword evidence="2" id="KW-0326">Glycosidase</keyword>
<dbReference type="GO" id="GO:0016798">
    <property type="term" value="F:hydrolase activity, acting on glycosyl bonds"/>
    <property type="evidence" value="ECO:0007669"/>
    <property type="project" value="UniProtKB-KW"/>
</dbReference>
<dbReference type="KEGG" id="ote:Oter_3217"/>
<proteinExistence type="predicted"/>
<dbReference type="InterPro" id="IPR019563">
    <property type="entry name" value="GH97_catalytic"/>
</dbReference>
<feature type="domain" description="Glycosyl-hydrolase 97 N-terminal" evidence="4">
    <location>
        <begin position="48"/>
        <end position="304"/>
    </location>
</feature>
<dbReference type="Gene3D" id="2.60.40.1180">
    <property type="entry name" value="Golgi alpha-mannosidase II"/>
    <property type="match status" value="1"/>
</dbReference>
<dbReference type="Gene3D" id="2.70.98.10">
    <property type="match status" value="1"/>
</dbReference>
<dbReference type="RefSeq" id="WP_012376026.1">
    <property type="nucleotide sequence ID" value="NC_010571.1"/>
</dbReference>
<feature type="domain" description="Glycosyl-hydrolase 97 catalytic" evidence="3">
    <location>
        <begin position="323"/>
        <end position="484"/>
    </location>
</feature>
<dbReference type="EMBL" id="CP001032">
    <property type="protein sequence ID" value="ACB76497.1"/>
    <property type="molecule type" value="Genomic_DNA"/>
</dbReference>
<gene>
    <name evidence="6" type="ordered locus">Oter_3217</name>
</gene>
<dbReference type="HOGENOM" id="CLU_011166_0_0_0"/>
<evidence type="ECO:0000313" key="6">
    <source>
        <dbReference type="EMBL" id="ACB76497.1"/>
    </source>
</evidence>
<evidence type="ECO:0000256" key="2">
    <source>
        <dbReference type="ARBA" id="ARBA00023295"/>
    </source>
</evidence>
<dbReference type="Gene3D" id="3.20.20.70">
    <property type="entry name" value="Aldolase class I"/>
    <property type="match status" value="1"/>
</dbReference>
<organism evidence="6 7">
    <name type="scientific">Opitutus terrae (strain DSM 11246 / JCM 15787 / PB90-1)</name>
    <dbReference type="NCBI Taxonomy" id="452637"/>
    <lineage>
        <taxon>Bacteria</taxon>
        <taxon>Pseudomonadati</taxon>
        <taxon>Verrucomicrobiota</taxon>
        <taxon>Opitutia</taxon>
        <taxon>Opitutales</taxon>
        <taxon>Opitutaceae</taxon>
        <taxon>Opitutus</taxon>
    </lineage>
</organism>
<dbReference type="Pfam" id="PF10566">
    <property type="entry name" value="Glyco_hydro_97"/>
    <property type="match status" value="1"/>
</dbReference>
<dbReference type="InterPro" id="IPR013785">
    <property type="entry name" value="Aldolase_TIM"/>
</dbReference>
<name>B1ZN46_OPITP</name>
<dbReference type="PANTHER" id="PTHR35803:SF2">
    <property type="entry name" value="RETAINING ALPHA-GALACTOSIDASE"/>
    <property type="match status" value="1"/>
</dbReference>
<dbReference type="PANTHER" id="PTHR35803">
    <property type="entry name" value="GLUCAN 1,4-ALPHA-GLUCOSIDASE SUSB-RELATED"/>
    <property type="match status" value="1"/>
</dbReference>
<dbReference type="Proteomes" id="UP000007013">
    <property type="component" value="Chromosome"/>
</dbReference>
<evidence type="ECO:0000259" key="4">
    <source>
        <dbReference type="Pfam" id="PF14508"/>
    </source>
</evidence>
<dbReference type="GO" id="GO:0030246">
    <property type="term" value="F:carbohydrate binding"/>
    <property type="evidence" value="ECO:0007669"/>
    <property type="project" value="InterPro"/>
</dbReference>
<feature type="domain" description="Glycosyl-hydrolase 97 C-terminal oligomerisation" evidence="5">
    <location>
        <begin position="583"/>
        <end position="678"/>
    </location>
</feature>
<dbReference type="OrthoDB" id="57532at2"/>
<dbReference type="SUPFAM" id="SSF51445">
    <property type="entry name" value="(Trans)glycosidases"/>
    <property type="match status" value="1"/>
</dbReference>
<keyword evidence="1" id="KW-0378">Hydrolase</keyword>
<dbReference type="Pfam" id="PF14509">
    <property type="entry name" value="GH97_C"/>
    <property type="match status" value="1"/>
</dbReference>
<dbReference type="STRING" id="452637.Oter_3217"/>
<dbReference type="InterPro" id="IPR013780">
    <property type="entry name" value="Glyco_hydro_b"/>
</dbReference>
<dbReference type="InterPro" id="IPR017853">
    <property type="entry name" value="GH"/>
</dbReference>
<accession>B1ZN46</accession>
<dbReference type="CAZy" id="GH97">
    <property type="family name" value="Glycoside Hydrolase Family 97"/>
</dbReference>
<evidence type="ECO:0000313" key="7">
    <source>
        <dbReference type="Proteomes" id="UP000007013"/>
    </source>
</evidence>
<evidence type="ECO:0000259" key="3">
    <source>
        <dbReference type="Pfam" id="PF10566"/>
    </source>
</evidence>
<dbReference type="eggNOG" id="COG0296">
    <property type="taxonomic scope" value="Bacteria"/>
</dbReference>
<sequence>MTPHLSSLPRRRCFDGLAHQRAPARALISFVAFATALVASAPAAEQAISSPDGKIVVAVSDTDGLRYRVSLDGAPVLVDSALGLDFEGGFSLGRATTIIRADRTEHDGTWENPFGQRRTVRDRYHELTLELKENANSPGRLNLIVRAYDEGVALRYELPVQPGLESYVVTNERTEFLFPADLTCWAGDYSECAENQYPEKRLTQLSANVAKPHVLPLLVQLPNGYAAIAESDLLDWAGMFVTAAGPQGDGKPRPGVKTTLAARKDWHALVVGRERRLSPWRVVQLARTAKDLIASDLIATLATPSQLTDTSWIKPGITAWDVWWTGINPTQPGFTGLNSRGDTRSHKEYIDFAAEMGFPYQLIDWFWYEPMNNPKADLTKPAAHVDIPGLVAYARERNVRLLLWLDSHDVERQGFDKVFAQIAAWGFAGVKIDFMNHDGQETVKWYADVLAAAARYKLMVDLHGAYKPTGLARTWPNYITQEGVLGNEYNKIPWKPGACSTLHTITLPFTRGLLGPMDFTPGGFLNRTPAEFKITQPAEVIGTRARQLAMTVVYFSPLLVLCDSPENYRGQPGVEFFRGLPTVWDDTVVLSATVAQHLVIARRSGDRWYLAAMNGDAPLTVNVPLDFLGKGEWKLRAFADTPESATTPTSIAETTTVVRAGAPLTLTLAPAGGYAAELSQLP</sequence>
<dbReference type="InterPro" id="IPR014718">
    <property type="entry name" value="GH-type_carb-bd"/>
</dbReference>
<evidence type="ECO:0000256" key="1">
    <source>
        <dbReference type="ARBA" id="ARBA00022801"/>
    </source>
</evidence>
<dbReference type="Pfam" id="PF14508">
    <property type="entry name" value="GH97_N"/>
    <property type="match status" value="1"/>
</dbReference>
<dbReference type="InterPro" id="IPR029483">
    <property type="entry name" value="GH97_C"/>
</dbReference>